<dbReference type="EMBL" id="PDUG01000006">
    <property type="protein sequence ID" value="PIC21490.1"/>
    <property type="molecule type" value="Genomic_DNA"/>
</dbReference>
<feature type="compositionally biased region" description="Low complexity" evidence="1">
    <location>
        <begin position="41"/>
        <end position="66"/>
    </location>
</feature>
<evidence type="ECO:0000313" key="3">
    <source>
        <dbReference type="Proteomes" id="UP000230233"/>
    </source>
</evidence>
<dbReference type="AlphaFoldDB" id="A0A2G5T2K4"/>
<name>A0A2G5T2K4_9PELO</name>
<dbReference type="Proteomes" id="UP000230233">
    <property type="component" value="Chromosome X"/>
</dbReference>
<comment type="caution">
    <text evidence="2">The sequence shown here is derived from an EMBL/GenBank/DDBJ whole genome shotgun (WGS) entry which is preliminary data.</text>
</comment>
<organism evidence="2 3">
    <name type="scientific">Caenorhabditis nigoni</name>
    <dbReference type="NCBI Taxonomy" id="1611254"/>
    <lineage>
        <taxon>Eukaryota</taxon>
        <taxon>Metazoa</taxon>
        <taxon>Ecdysozoa</taxon>
        <taxon>Nematoda</taxon>
        <taxon>Chromadorea</taxon>
        <taxon>Rhabditida</taxon>
        <taxon>Rhabditina</taxon>
        <taxon>Rhabditomorpha</taxon>
        <taxon>Rhabditoidea</taxon>
        <taxon>Rhabditidae</taxon>
        <taxon>Peloderinae</taxon>
        <taxon>Caenorhabditis</taxon>
    </lineage>
</organism>
<sequence>MPYRSKWPNRKSKRKNSVESYLNVDEDCISVYNGPEYQVLTNETSSESSNYTESMTDESNNSSPSSSEKKMRNFFQSITKVFKKKNKATVKTEIEGNMNHNQSNVQKKISVGEQASSGLNTMYEFEAVINEVKLINASGSTAGSFSDPFNNDYQIGQSSSSSTNIRFQDQWEQIVSFREKSIELA</sequence>
<reference evidence="3" key="1">
    <citation type="submission" date="2017-10" db="EMBL/GenBank/DDBJ databases">
        <title>Rapid genome shrinkage in a self-fertile nematode reveals novel sperm competition proteins.</title>
        <authorList>
            <person name="Yin D."/>
            <person name="Schwarz E.M."/>
            <person name="Thomas C.G."/>
            <person name="Felde R.L."/>
            <person name="Korf I.F."/>
            <person name="Cutter A.D."/>
            <person name="Schartner C.M."/>
            <person name="Ralston E.J."/>
            <person name="Meyer B.J."/>
            <person name="Haag E.S."/>
        </authorList>
    </citation>
    <scope>NUCLEOTIDE SEQUENCE [LARGE SCALE GENOMIC DNA]</scope>
    <source>
        <strain evidence="3">JU1422</strain>
    </source>
</reference>
<feature type="region of interest" description="Disordered" evidence="1">
    <location>
        <begin position="39"/>
        <end position="70"/>
    </location>
</feature>
<evidence type="ECO:0000256" key="1">
    <source>
        <dbReference type="SAM" id="MobiDB-lite"/>
    </source>
</evidence>
<gene>
    <name evidence="2" type="primary">Cnig_chr_X.g26303</name>
    <name evidence="2" type="ORF">B9Z55_026303</name>
</gene>
<keyword evidence="3" id="KW-1185">Reference proteome</keyword>
<dbReference type="OrthoDB" id="10517288at2759"/>
<accession>A0A2G5T2K4</accession>
<proteinExistence type="predicted"/>
<protein>
    <submittedName>
        <fullName evidence="2">Uncharacterized protein</fullName>
    </submittedName>
</protein>
<evidence type="ECO:0000313" key="2">
    <source>
        <dbReference type="EMBL" id="PIC21490.1"/>
    </source>
</evidence>